<dbReference type="SMART" id="SM00977">
    <property type="entry name" value="TilS_C"/>
    <property type="match status" value="1"/>
</dbReference>
<dbReference type="Pfam" id="PF11734">
    <property type="entry name" value="TilS_C"/>
    <property type="match status" value="1"/>
</dbReference>
<dbReference type="CDD" id="cd01992">
    <property type="entry name" value="TilS_N"/>
    <property type="match status" value="1"/>
</dbReference>
<dbReference type="InterPro" id="IPR011063">
    <property type="entry name" value="TilS/TtcA_N"/>
</dbReference>
<evidence type="ECO:0000256" key="10">
    <source>
        <dbReference type="HAMAP-Rule" id="MF_01161"/>
    </source>
</evidence>
<dbReference type="InterPro" id="IPR028883">
    <property type="entry name" value="tRNA_aden_deaminase"/>
</dbReference>
<dbReference type="SUPFAM" id="SSF53927">
    <property type="entry name" value="Cytidine deaminase-like"/>
    <property type="match status" value="1"/>
</dbReference>
<evidence type="ECO:0000256" key="7">
    <source>
        <dbReference type="ARBA" id="ARBA00048045"/>
    </source>
</evidence>
<dbReference type="GO" id="GO:0005524">
    <property type="term" value="F:ATP binding"/>
    <property type="evidence" value="ECO:0007669"/>
    <property type="project" value="UniProtKB-UniRule"/>
</dbReference>
<comment type="similarity">
    <text evidence="10">Belongs to the tRNA(Ile)-lysidine synthase family.</text>
</comment>
<dbReference type="GO" id="GO:0005737">
    <property type="term" value="C:cytoplasm"/>
    <property type="evidence" value="ECO:0007669"/>
    <property type="project" value="UniProtKB-SubCell"/>
</dbReference>
<comment type="catalytic activity">
    <reaction evidence="7 9">
        <text>adenosine(34) in tRNA + H2O + H(+) = inosine(34) in tRNA + NH4(+)</text>
        <dbReference type="Rhea" id="RHEA:43168"/>
        <dbReference type="Rhea" id="RHEA-COMP:10373"/>
        <dbReference type="Rhea" id="RHEA-COMP:10374"/>
        <dbReference type="ChEBI" id="CHEBI:15377"/>
        <dbReference type="ChEBI" id="CHEBI:15378"/>
        <dbReference type="ChEBI" id="CHEBI:28938"/>
        <dbReference type="ChEBI" id="CHEBI:74411"/>
        <dbReference type="ChEBI" id="CHEBI:82852"/>
        <dbReference type="EC" id="3.5.4.33"/>
    </reaction>
</comment>
<feature type="binding site" evidence="9">
    <location>
        <position position="464"/>
    </location>
    <ligand>
        <name>Zn(2+)</name>
        <dbReference type="ChEBI" id="CHEBI:29105"/>
        <note>catalytic</note>
    </ligand>
</feature>
<dbReference type="InterPro" id="IPR002125">
    <property type="entry name" value="CMP_dCMP_dom"/>
</dbReference>
<reference evidence="12" key="1">
    <citation type="submission" date="2024-06" db="EMBL/GenBank/DDBJ databases">
        <title>Draft Genome Sequence of Deinococcus sonorensis Type Strain KR-87, a Biofilm Producing Representative of the Genus Deinococcus.</title>
        <authorList>
            <person name="Boren L.S."/>
            <person name="Grosso R.A."/>
            <person name="Hugenberg-Cox A.N."/>
            <person name="Hill J.T.E."/>
            <person name="Albert C.M."/>
            <person name="Tuohy J.M."/>
        </authorList>
    </citation>
    <scope>NUCLEOTIDE SEQUENCE</scope>
    <source>
        <strain evidence="12">KR-87</strain>
    </source>
</reference>
<dbReference type="GO" id="GO:0008270">
    <property type="term" value="F:zinc ion binding"/>
    <property type="evidence" value="ECO:0007669"/>
    <property type="project" value="UniProtKB-UniRule"/>
</dbReference>
<evidence type="ECO:0000256" key="8">
    <source>
        <dbReference type="ARBA" id="ARBA00048539"/>
    </source>
</evidence>
<keyword evidence="9" id="KW-0378">Hydrolase</keyword>
<comment type="subunit">
    <text evidence="9">Homodimer.</text>
</comment>
<feature type="binding site" evidence="10">
    <location>
        <begin position="24"/>
        <end position="29"/>
    </location>
    <ligand>
        <name>ATP</name>
        <dbReference type="ChEBI" id="CHEBI:30616"/>
    </ligand>
</feature>
<name>A0AAU7U8X9_9DEIO</name>
<feature type="binding site" evidence="9">
    <location>
        <position position="435"/>
    </location>
    <ligand>
        <name>Zn(2+)</name>
        <dbReference type="ChEBI" id="CHEBI:29105"/>
        <note>catalytic</note>
    </ligand>
</feature>
<dbReference type="GO" id="GO:0002100">
    <property type="term" value="P:tRNA wobble adenosine to inosine editing"/>
    <property type="evidence" value="ECO:0007669"/>
    <property type="project" value="UniProtKB-UniRule"/>
</dbReference>
<keyword evidence="3 10" id="KW-0436">Ligase</keyword>
<evidence type="ECO:0000313" key="12">
    <source>
        <dbReference type="EMBL" id="XBV84659.1"/>
    </source>
</evidence>
<comment type="domain">
    <text evidence="10">The N-terminal region contains the highly conserved SGGXDS motif, predicted to be a P-loop motif involved in ATP binding.</text>
</comment>
<dbReference type="Gene3D" id="3.40.50.620">
    <property type="entry name" value="HUPs"/>
    <property type="match status" value="1"/>
</dbReference>
<accession>A0AAU7U8X9</accession>
<gene>
    <name evidence="10 12" type="primary">tilS</name>
    <name evidence="9" type="synonym">tadA</name>
    <name evidence="12" type="ORF">ABOD76_14555</name>
</gene>
<feature type="binding site" evidence="9">
    <location>
        <position position="467"/>
    </location>
    <ligand>
        <name>Zn(2+)</name>
        <dbReference type="ChEBI" id="CHEBI:29105"/>
        <note>catalytic</note>
    </ligand>
</feature>
<dbReference type="InterPro" id="IPR012796">
    <property type="entry name" value="Lysidine-tRNA-synth_C"/>
</dbReference>
<keyword evidence="6 10" id="KW-0067">ATP-binding</keyword>
<keyword evidence="4 10" id="KW-0819">tRNA processing</keyword>
<dbReference type="HAMAP" id="MF_00972">
    <property type="entry name" value="tRNA_aden_deaminase"/>
    <property type="match status" value="1"/>
</dbReference>
<organism evidence="12">
    <name type="scientific">Deinococcus sonorensis KR-87</name>
    <dbReference type="NCBI Taxonomy" id="694439"/>
    <lineage>
        <taxon>Bacteria</taxon>
        <taxon>Thermotogati</taxon>
        <taxon>Deinococcota</taxon>
        <taxon>Deinococci</taxon>
        <taxon>Deinococcales</taxon>
        <taxon>Deinococcaceae</taxon>
        <taxon>Deinococcus</taxon>
    </lineage>
</organism>
<dbReference type="NCBIfam" id="TIGR02433">
    <property type="entry name" value="lysidine_TilS_C"/>
    <property type="match status" value="1"/>
</dbReference>
<dbReference type="EC" id="3.5.4.33" evidence="9"/>
<dbReference type="RefSeq" id="WP_350242696.1">
    <property type="nucleotide sequence ID" value="NZ_CP158299.1"/>
</dbReference>
<comment type="function">
    <text evidence="9">Catalyzes the deamination of adenosine to inosine at the wobble position 34 of tRNA(Arg2).</text>
</comment>
<dbReference type="GO" id="GO:0032267">
    <property type="term" value="F:tRNA(Ile)-lysidine synthase activity"/>
    <property type="evidence" value="ECO:0007669"/>
    <property type="project" value="UniProtKB-EC"/>
</dbReference>
<keyword evidence="5 10" id="KW-0547">Nucleotide-binding</keyword>
<comment type="cofactor">
    <cofactor evidence="9">
        <name>Zn(2+)</name>
        <dbReference type="ChEBI" id="CHEBI:29105"/>
    </cofactor>
    <text evidence="9">Binds 1 zinc ion per subunit.</text>
</comment>
<protein>
    <recommendedName>
        <fullName evidence="9 10">Multifunctional fusion protein</fullName>
    </recommendedName>
    <domain>
        <recommendedName>
            <fullName evidence="10">tRNA(Ile)-lysidine synthase</fullName>
            <ecNumber evidence="10">6.3.4.19</ecNumber>
        </recommendedName>
        <alternativeName>
            <fullName evidence="10">tRNA(Ile)-2-lysyl-cytidine synthase</fullName>
        </alternativeName>
        <alternativeName>
            <fullName evidence="10">tRNA(Ile)-lysidine synthetase</fullName>
        </alternativeName>
    </domain>
    <domain>
        <recommendedName>
            <fullName evidence="9">tRNA-specific adenosine deaminase</fullName>
            <ecNumber evidence="9">3.5.4.33</ecNumber>
        </recommendedName>
    </domain>
</protein>
<keyword evidence="2 10" id="KW-0963">Cytoplasm</keyword>
<evidence type="ECO:0000256" key="2">
    <source>
        <dbReference type="ARBA" id="ARBA00022490"/>
    </source>
</evidence>
<proteinExistence type="inferred from homology"/>
<dbReference type="PANTHER" id="PTHR43033:SF1">
    <property type="entry name" value="TRNA(ILE)-LYSIDINE SYNTHASE-RELATED"/>
    <property type="match status" value="1"/>
</dbReference>
<dbReference type="InterPro" id="IPR014729">
    <property type="entry name" value="Rossmann-like_a/b/a_fold"/>
</dbReference>
<keyword evidence="9" id="KW-0479">Metal-binding</keyword>
<dbReference type="HAMAP" id="MF_01161">
    <property type="entry name" value="tRNA_Ile_lys_synt"/>
    <property type="match status" value="1"/>
</dbReference>
<dbReference type="Gene3D" id="3.40.140.10">
    <property type="entry name" value="Cytidine Deaminase, domain 2"/>
    <property type="match status" value="1"/>
</dbReference>
<dbReference type="InterPro" id="IPR012094">
    <property type="entry name" value="tRNA_Ile_lys_synt"/>
</dbReference>
<comment type="similarity">
    <text evidence="9">Belongs to the cytidine and deoxycytidylate deaminase family.</text>
</comment>
<evidence type="ECO:0000256" key="4">
    <source>
        <dbReference type="ARBA" id="ARBA00022694"/>
    </source>
</evidence>
<dbReference type="Pfam" id="PF01171">
    <property type="entry name" value="ATP_bind_3"/>
    <property type="match status" value="1"/>
</dbReference>
<dbReference type="SUPFAM" id="SSF56037">
    <property type="entry name" value="PheT/TilS domain"/>
    <property type="match status" value="1"/>
</dbReference>
<dbReference type="NCBIfam" id="TIGR02432">
    <property type="entry name" value="lysidine_TilS_N"/>
    <property type="match status" value="1"/>
</dbReference>
<evidence type="ECO:0000256" key="3">
    <source>
        <dbReference type="ARBA" id="ARBA00022598"/>
    </source>
</evidence>
<dbReference type="SUPFAM" id="SSF52402">
    <property type="entry name" value="Adenine nucleotide alpha hydrolases-like"/>
    <property type="match status" value="1"/>
</dbReference>
<feature type="active site" description="Proton donor" evidence="9">
    <location>
        <position position="437"/>
    </location>
</feature>
<dbReference type="PROSITE" id="PS51747">
    <property type="entry name" value="CYT_DCMP_DEAMINASES_2"/>
    <property type="match status" value="1"/>
</dbReference>
<evidence type="ECO:0000256" key="1">
    <source>
        <dbReference type="ARBA" id="ARBA00004496"/>
    </source>
</evidence>
<evidence type="ECO:0000256" key="9">
    <source>
        <dbReference type="HAMAP-Rule" id="MF_00972"/>
    </source>
</evidence>
<evidence type="ECO:0000256" key="6">
    <source>
        <dbReference type="ARBA" id="ARBA00022840"/>
    </source>
</evidence>
<dbReference type="InterPro" id="IPR016193">
    <property type="entry name" value="Cytidine_deaminase-like"/>
</dbReference>
<evidence type="ECO:0000259" key="11">
    <source>
        <dbReference type="PROSITE" id="PS51747"/>
    </source>
</evidence>
<dbReference type="Pfam" id="PF00383">
    <property type="entry name" value="dCMP_cyt_deam_1"/>
    <property type="match status" value="1"/>
</dbReference>
<dbReference type="InterPro" id="IPR012795">
    <property type="entry name" value="tRNA_Ile_lys_synt_N"/>
</dbReference>
<feature type="domain" description="CMP/dCMP-type deaminase" evidence="11">
    <location>
        <begin position="384"/>
        <end position="505"/>
    </location>
</feature>
<sequence>MTLPEPLHRPLRAYHGQRVLVAVSGGADSVALLRALLLAGAQPTAAHFDHQLRAGSTQDARFVQQLAQDLGVPLQLGGADVRRVAAQRGWNLEDAARRLRYNFLTRAARQASLQTILTAHTRRDQAETVLWQLLRGEAVLNGIPAERGHVRRPWLEVARPDIERLLGELGQSWQEDPSNQDQGLTRNWLRLEVLPLLSSRFPGLEARLARLATLQAQDDEALDGWAARLTSHADVGRLPLAVLRRAARQQLRVAGLEPRLEHLLQVAGGMQDRQTHHLDLPGAQSVTVTAGRLQLDTLIWPEPEFAVPDGWTLRHRQPGDRVRLPGGTRKLSDVLTDRKVPRSERDRVWLAVQEGTDGAQVQWVGLQPALWAVGARELVGAAPDPWHEAMGEALRLAHEAAARQEVPVGAVVLQGERVVGRGSNTSRADRDMTRHAELEALRQATQVVGPYLNGCTLVVTLEPCPMCLGAALEARVDRVVYGAANPRAGALGGVQDLLEFRWGHRLQVVGGVRASEARRLLRQSFQSWRAGTY</sequence>
<dbReference type="AlphaFoldDB" id="A0AAU7U8X9"/>
<dbReference type="EMBL" id="CP158299">
    <property type="protein sequence ID" value="XBV84659.1"/>
    <property type="molecule type" value="Genomic_DNA"/>
</dbReference>
<keyword evidence="9" id="KW-0862">Zinc</keyword>
<dbReference type="GO" id="GO:0052717">
    <property type="term" value="F:tRNA-specific adenosine-34 deaminase activity"/>
    <property type="evidence" value="ECO:0007669"/>
    <property type="project" value="UniProtKB-UniRule"/>
</dbReference>
<dbReference type="EC" id="6.3.4.19" evidence="10"/>
<comment type="subcellular location">
    <subcellularLocation>
        <location evidence="1 10">Cytoplasm</location>
    </subcellularLocation>
</comment>
<dbReference type="PANTHER" id="PTHR43033">
    <property type="entry name" value="TRNA(ILE)-LYSIDINE SYNTHASE-RELATED"/>
    <property type="match status" value="1"/>
</dbReference>
<dbReference type="KEGG" id="dsc:ABOD76_14555"/>
<evidence type="ECO:0000256" key="5">
    <source>
        <dbReference type="ARBA" id="ARBA00022741"/>
    </source>
</evidence>
<comment type="catalytic activity">
    <reaction evidence="8 10">
        <text>cytidine(34) in tRNA(Ile2) + L-lysine + ATP = lysidine(34) in tRNA(Ile2) + AMP + diphosphate + H(+)</text>
        <dbReference type="Rhea" id="RHEA:43744"/>
        <dbReference type="Rhea" id="RHEA-COMP:10625"/>
        <dbReference type="Rhea" id="RHEA-COMP:10670"/>
        <dbReference type="ChEBI" id="CHEBI:15378"/>
        <dbReference type="ChEBI" id="CHEBI:30616"/>
        <dbReference type="ChEBI" id="CHEBI:32551"/>
        <dbReference type="ChEBI" id="CHEBI:33019"/>
        <dbReference type="ChEBI" id="CHEBI:82748"/>
        <dbReference type="ChEBI" id="CHEBI:83665"/>
        <dbReference type="ChEBI" id="CHEBI:456215"/>
        <dbReference type="EC" id="6.3.4.19"/>
    </reaction>
</comment>
<comment type="function">
    <text evidence="10">Ligates lysine onto the cytidine present at position 34 of the AUA codon-specific tRNA(Ile) that contains the anticodon CAU, in an ATP-dependent manner. Cytidine is converted to lysidine, thus changing the amino acid specificity of the tRNA from methionine to isoleucine.</text>
</comment>
<dbReference type="CDD" id="cd01285">
    <property type="entry name" value="nucleoside_deaminase"/>
    <property type="match status" value="1"/>
</dbReference>